<feature type="transmembrane region" description="Helical" evidence="6">
    <location>
        <begin position="78"/>
        <end position="99"/>
    </location>
</feature>
<evidence type="ECO:0000259" key="7">
    <source>
        <dbReference type="Pfam" id="PF06271"/>
    </source>
</evidence>
<dbReference type="Pfam" id="PF06271">
    <property type="entry name" value="RDD"/>
    <property type="match status" value="1"/>
</dbReference>
<evidence type="ECO:0000256" key="3">
    <source>
        <dbReference type="ARBA" id="ARBA00022989"/>
    </source>
</evidence>
<sequence>MLMDEENIKSDNESIEEENVTEETIAETQENMEATLENEEVLEHIDEAEKAEECSNENVKKKGGFLAKLGANIIDQSISLLISFALLYLFNLILMPFGYRFGDKVLGFLVIYVIVNILYGIIMEATKLKTTIGKSIFKL</sequence>
<organism evidence="8 9">
    <name type="scientific">Clostridium sulfidigenes</name>
    <dbReference type="NCBI Taxonomy" id="318464"/>
    <lineage>
        <taxon>Bacteria</taxon>
        <taxon>Bacillati</taxon>
        <taxon>Bacillota</taxon>
        <taxon>Clostridia</taxon>
        <taxon>Eubacteriales</taxon>
        <taxon>Clostridiaceae</taxon>
        <taxon>Clostridium</taxon>
    </lineage>
</organism>
<gene>
    <name evidence="8" type="ORF">IO99_15885</name>
</gene>
<dbReference type="RefSeq" id="WP_035134939.1">
    <property type="nucleotide sequence ID" value="NZ_JPMD01000039.1"/>
</dbReference>
<dbReference type="EMBL" id="JPMD01000039">
    <property type="protein sequence ID" value="KEZ85210.1"/>
    <property type="molecule type" value="Genomic_DNA"/>
</dbReference>
<feature type="region of interest" description="Disordered" evidence="5">
    <location>
        <begin position="1"/>
        <end position="24"/>
    </location>
</feature>
<dbReference type="Proteomes" id="UP000028542">
    <property type="component" value="Unassembled WGS sequence"/>
</dbReference>
<protein>
    <recommendedName>
        <fullName evidence="7">RDD domain-containing protein</fullName>
    </recommendedName>
</protein>
<evidence type="ECO:0000256" key="4">
    <source>
        <dbReference type="ARBA" id="ARBA00023136"/>
    </source>
</evidence>
<evidence type="ECO:0000256" key="1">
    <source>
        <dbReference type="ARBA" id="ARBA00004141"/>
    </source>
</evidence>
<feature type="domain" description="RDD" evidence="7">
    <location>
        <begin position="69"/>
        <end position="139"/>
    </location>
</feature>
<comment type="caution">
    <text evidence="8">The sequence shown here is derived from an EMBL/GenBank/DDBJ whole genome shotgun (WGS) entry which is preliminary data.</text>
</comment>
<accession>A0A084J8C6</accession>
<keyword evidence="3 6" id="KW-1133">Transmembrane helix</keyword>
<name>A0A084J8C6_9CLOT</name>
<evidence type="ECO:0000256" key="6">
    <source>
        <dbReference type="SAM" id="Phobius"/>
    </source>
</evidence>
<proteinExistence type="predicted"/>
<dbReference type="GO" id="GO:0016020">
    <property type="term" value="C:membrane"/>
    <property type="evidence" value="ECO:0007669"/>
    <property type="project" value="UniProtKB-SubCell"/>
</dbReference>
<evidence type="ECO:0000313" key="9">
    <source>
        <dbReference type="Proteomes" id="UP000028542"/>
    </source>
</evidence>
<keyword evidence="4 6" id="KW-0472">Membrane</keyword>
<evidence type="ECO:0000313" key="8">
    <source>
        <dbReference type="EMBL" id="KEZ85210.1"/>
    </source>
</evidence>
<keyword evidence="9" id="KW-1185">Reference proteome</keyword>
<feature type="compositionally biased region" description="Acidic residues" evidence="5">
    <location>
        <begin position="13"/>
        <end position="24"/>
    </location>
</feature>
<comment type="subcellular location">
    <subcellularLocation>
        <location evidence="1">Membrane</location>
        <topology evidence="1">Multi-pass membrane protein</topology>
    </subcellularLocation>
</comment>
<evidence type="ECO:0000256" key="2">
    <source>
        <dbReference type="ARBA" id="ARBA00022692"/>
    </source>
</evidence>
<keyword evidence="2 6" id="KW-0812">Transmembrane</keyword>
<dbReference type="AlphaFoldDB" id="A0A084J8C6"/>
<reference evidence="8 9" key="1">
    <citation type="submission" date="2014-07" db="EMBL/GenBank/DDBJ databases">
        <title>Draft genome of Clostridium sulfidigenes 113A isolated from sediments associated with methane hydrate from Krishna Godavari basin.</title>
        <authorList>
            <person name="Honkalas V.S."/>
            <person name="Dabir A.P."/>
            <person name="Arora P."/>
            <person name="Dhakephalkar P.K."/>
        </authorList>
    </citation>
    <scope>NUCLEOTIDE SEQUENCE [LARGE SCALE GENOMIC DNA]</scope>
    <source>
        <strain evidence="8 9">113A</strain>
    </source>
</reference>
<dbReference type="STRING" id="318464.IO99_15885"/>
<dbReference type="InterPro" id="IPR010432">
    <property type="entry name" value="RDD"/>
</dbReference>
<feature type="transmembrane region" description="Helical" evidence="6">
    <location>
        <begin position="105"/>
        <end position="122"/>
    </location>
</feature>
<feature type="compositionally biased region" description="Basic and acidic residues" evidence="5">
    <location>
        <begin position="1"/>
        <end position="12"/>
    </location>
</feature>
<evidence type="ECO:0000256" key="5">
    <source>
        <dbReference type="SAM" id="MobiDB-lite"/>
    </source>
</evidence>